<evidence type="ECO:0008006" key="12">
    <source>
        <dbReference type="Google" id="ProtNLM"/>
    </source>
</evidence>
<dbReference type="Proteomes" id="UP000292052">
    <property type="component" value="Unassembled WGS sequence"/>
</dbReference>
<evidence type="ECO:0000313" key="10">
    <source>
        <dbReference type="EMBL" id="RZC34975.1"/>
    </source>
</evidence>
<comment type="subcellular location">
    <subcellularLocation>
        <location evidence="1">Cell membrane</location>
        <topology evidence="1">Multi-pass membrane protein</topology>
    </subcellularLocation>
</comment>
<keyword evidence="5 8" id="KW-0472">Membrane</keyword>
<dbReference type="InterPro" id="IPR052192">
    <property type="entry name" value="Insect_Ionotropic_Sensory_Rcpt"/>
</dbReference>
<reference evidence="10 11" key="1">
    <citation type="submission" date="2017-03" db="EMBL/GenBank/DDBJ databases">
        <title>Genome of the blue death feigning beetle - Asbolus verrucosus.</title>
        <authorList>
            <person name="Rider S.D."/>
        </authorList>
    </citation>
    <scope>NUCLEOTIDE SEQUENCE [LARGE SCALE GENOMIC DNA]</scope>
    <source>
        <strain evidence="10">Butters</strain>
        <tissue evidence="10">Head and leg muscle</tissue>
    </source>
</reference>
<dbReference type="Gene3D" id="3.40.190.10">
    <property type="entry name" value="Periplasmic binding protein-like II"/>
    <property type="match status" value="1"/>
</dbReference>
<gene>
    <name evidence="10" type="ORF">BDFB_001396</name>
</gene>
<feature type="chain" id="PRO_5019767141" description="Lig chan domain containing protein" evidence="9">
    <location>
        <begin position="16"/>
        <end position="569"/>
    </location>
</feature>
<dbReference type="OrthoDB" id="6430908at2759"/>
<evidence type="ECO:0000256" key="6">
    <source>
        <dbReference type="ARBA" id="ARBA00023170"/>
    </source>
</evidence>
<keyword evidence="11" id="KW-1185">Reference proteome</keyword>
<evidence type="ECO:0000256" key="2">
    <source>
        <dbReference type="ARBA" id="ARBA00022475"/>
    </source>
</evidence>
<keyword evidence="2" id="KW-1003">Cell membrane</keyword>
<keyword evidence="4 8" id="KW-1133">Transmembrane helix</keyword>
<comment type="caution">
    <text evidence="10">The sequence shown here is derived from an EMBL/GenBank/DDBJ whole genome shotgun (WGS) entry which is preliminary data.</text>
</comment>
<evidence type="ECO:0000313" key="11">
    <source>
        <dbReference type="Proteomes" id="UP000292052"/>
    </source>
</evidence>
<keyword evidence="3 8" id="KW-0812">Transmembrane</keyword>
<dbReference type="PANTHER" id="PTHR42643">
    <property type="entry name" value="IONOTROPIC RECEPTOR 20A-RELATED"/>
    <property type="match status" value="1"/>
</dbReference>
<evidence type="ECO:0000256" key="4">
    <source>
        <dbReference type="ARBA" id="ARBA00022989"/>
    </source>
</evidence>
<dbReference type="AlphaFoldDB" id="A0A482VQ32"/>
<dbReference type="Gene3D" id="1.10.287.70">
    <property type="match status" value="1"/>
</dbReference>
<dbReference type="PANTHER" id="PTHR42643:SF30">
    <property type="entry name" value="IONOTROPIC RECEPTOR 40A-RELATED"/>
    <property type="match status" value="1"/>
</dbReference>
<sequence length="569" mass="66048">MYLFFLSVVFGYSNGNYLLSKPPDPQHSLSCCLNSVIDDFQETNLIYAINVDLQLEKPVIRLDLNTGRLIWFKIERSEVCIVNLRNGSDLNGVLKKLRKNQLINPRSNFIVVVDKIDRSLFATAANFFIKRLLVVENGQKVYSYQPYLYESADHPSVDFFHWATCSSDGLIKHSKSTDGLPKKWKNTTIQALNNLVPPYSICPKCRSDRGIEIEAFDIIAQHLQFKVNYTREGFDYWGSKIDGSYSHILGDLEEHRGDMTIGVFHSKFEEHLDFDMSYTYMEDGTRWLVPKARILPYWKRISLIFSKEVYLSIFFSVAIMMVVCHILYNISYSSTWILLYQILLEYSLNKMPAFRIVIIVWTCCCLILSTMFKSKLIDTMSKNSYERQIDSLGDIVASKLHIIIDHDIAKFYDYQTNSDEEYVRKNYEFCPDPRICITRTAFEQDCVTIDFQRSNEFFLPQYVDPNGDVLLHLFKTPIFPVHIHLFFVKGYPIFPQIDQLLMRLRSNGVIEHLYDKAGYNARMAMSKKSKFSVEVLGLKQMQMAFLLWGVGIGASVLVFIIEYLTEIGE</sequence>
<evidence type="ECO:0000256" key="3">
    <source>
        <dbReference type="ARBA" id="ARBA00022692"/>
    </source>
</evidence>
<dbReference type="GO" id="GO:0005886">
    <property type="term" value="C:plasma membrane"/>
    <property type="evidence" value="ECO:0007669"/>
    <property type="project" value="UniProtKB-SubCell"/>
</dbReference>
<evidence type="ECO:0000256" key="1">
    <source>
        <dbReference type="ARBA" id="ARBA00004651"/>
    </source>
</evidence>
<feature type="transmembrane region" description="Helical" evidence="8">
    <location>
        <begin position="352"/>
        <end position="372"/>
    </location>
</feature>
<feature type="signal peptide" evidence="9">
    <location>
        <begin position="1"/>
        <end position="15"/>
    </location>
</feature>
<evidence type="ECO:0000256" key="5">
    <source>
        <dbReference type="ARBA" id="ARBA00023136"/>
    </source>
</evidence>
<feature type="transmembrane region" description="Helical" evidence="8">
    <location>
        <begin position="545"/>
        <end position="564"/>
    </location>
</feature>
<protein>
    <recommendedName>
        <fullName evidence="12">Lig chan domain containing protein</fullName>
    </recommendedName>
</protein>
<organism evidence="10 11">
    <name type="scientific">Asbolus verrucosus</name>
    <name type="common">Desert ironclad beetle</name>
    <dbReference type="NCBI Taxonomy" id="1661398"/>
    <lineage>
        <taxon>Eukaryota</taxon>
        <taxon>Metazoa</taxon>
        <taxon>Ecdysozoa</taxon>
        <taxon>Arthropoda</taxon>
        <taxon>Hexapoda</taxon>
        <taxon>Insecta</taxon>
        <taxon>Pterygota</taxon>
        <taxon>Neoptera</taxon>
        <taxon>Endopterygota</taxon>
        <taxon>Coleoptera</taxon>
        <taxon>Polyphaga</taxon>
        <taxon>Cucujiformia</taxon>
        <taxon>Tenebrionidae</taxon>
        <taxon>Pimeliinae</taxon>
        <taxon>Asbolus</taxon>
    </lineage>
</organism>
<feature type="transmembrane region" description="Helical" evidence="8">
    <location>
        <begin position="309"/>
        <end position="332"/>
    </location>
</feature>
<evidence type="ECO:0000256" key="7">
    <source>
        <dbReference type="ARBA" id="ARBA00023180"/>
    </source>
</evidence>
<evidence type="ECO:0000256" key="8">
    <source>
        <dbReference type="SAM" id="Phobius"/>
    </source>
</evidence>
<keyword evidence="6" id="KW-0675">Receptor</keyword>
<proteinExistence type="predicted"/>
<dbReference type="EMBL" id="QDEB01075176">
    <property type="protein sequence ID" value="RZC34975.1"/>
    <property type="molecule type" value="Genomic_DNA"/>
</dbReference>
<dbReference type="SUPFAM" id="SSF53850">
    <property type="entry name" value="Periplasmic binding protein-like II"/>
    <property type="match status" value="1"/>
</dbReference>
<keyword evidence="9" id="KW-0732">Signal</keyword>
<evidence type="ECO:0000256" key="9">
    <source>
        <dbReference type="SAM" id="SignalP"/>
    </source>
</evidence>
<name>A0A482VQ32_ASBVE</name>
<keyword evidence="7" id="KW-0325">Glycoprotein</keyword>
<accession>A0A482VQ32</accession>